<dbReference type="GO" id="GO:0016887">
    <property type="term" value="F:ATP hydrolysis activity"/>
    <property type="evidence" value="ECO:0007669"/>
    <property type="project" value="InterPro"/>
</dbReference>
<dbReference type="PROSITE" id="PS50893">
    <property type="entry name" value="ABC_TRANSPORTER_2"/>
    <property type="match status" value="1"/>
</dbReference>
<dbReference type="RefSeq" id="WP_053946103.1">
    <property type="nucleotide sequence ID" value="NZ_CP012622.1"/>
</dbReference>
<protein>
    <submittedName>
        <fullName evidence="6">Zinc ABC transporter ATP-binding protein</fullName>
    </submittedName>
</protein>
<dbReference type="OrthoDB" id="9775135at2"/>
<dbReference type="CDD" id="cd03230">
    <property type="entry name" value="ABC_DR_subfamily_A"/>
    <property type="match status" value="1"/>
</dbReference>
<sequence length="244" mass="28468">MIEIKNISKIFKKNKGIFNVSFSIKDGDLTGLIGDNGAGKTTLIKSIMGDYKLDEGEIIFFEKNKNFRLLIGYFPDQNNFPKSEKIYDYCEYILDLKKIKIKDIKTKFENLVSMLGLEEYINNTFEKLSSGMQKRALLIPLLLTEPRLIILDEPTENLDVNSRLEFLKLIKYLAIEFKIMILITSHNINELEDYINKIIFLKNGKICYENNFDKSKESLIDLYHKHLGAENENMVFDKLKEIKK</sequence>
<organism evidence="6 7">
    <name type="scientific">Spiroplasma cantharicola</name>
    <dbReference type="NCBI Taxonomy" id="362837"/>
    <lineage>
        <taxon>Bacteria</taxon>
        <taxon>Bacillati</taxon>
        <taxon>Mycoplasmatota</taxon>
        <taxon>Mollicutes</taxon>
        <taxon>Entomoplasmatales</taxon>
        <taxon>Spiroplasmataceae</taxon>
        <taxon>Spiroplasma</taxon>
    </lineage>
</organism>
<accession>A0A0M4JWK2</accession>
<evidence type="ECO:0000256" key="3">
    <source>
        <dbReference type="ARBA" id="ARBA00022741"/>
    </source>
</evidence>
<dbReference type="InterPro" id="IPR003439">
    <property type="entry name" value="ABC_transporter-like_ATP-bd"/>
</dbReference>
<evidence type="ECO:0000259" key="5">
    <source>
        <dbReference type="PROSITE" id="PS50893"/>
    </source>
</evidence>
<dbReference type="Gene3D" id="3.40.50.300">
    <property type="entry name" value="P-loop containing nucleotide triphosphate hydrolases"/>
    <property type="match status" value="1"/>
</dbReference>
<dbReference type="PATRIC" id="fig|362837.3.peg.443"/>
<keyword evidence="7" id="KW-1185">Reference proteome</keyword>
<comment type="similarity">
    <text evidence="1">Belongs to the ABC transporter superfamily.</text>
</comment>
<dbReference type="GO" id="GO:0005524">
    <property type="term" value="F:ATP binding"/>
    <property type="evidence" value="ECO:0007669"/>
    <property type="project" value="UniProtKB-KW"/>
</dbReference>
<keyword evidence="3" id="KW-0547">Nucleotide-binding</keyword>
<dbReference type="EMBL" id="CP012622">
    <property type="protein sequence ID" value="ALD66342.1"/>
    <property type="molecule type" value="Genomic_DNA"/>
</dbReference>
<dbReference type="InterPro" id="IPR003593">
    <property type="entry name" value="AAA+_ATPase"/>
</dbReference>
<evidence type="ECO:0000256" key="1">
    <source>
        <dbReference type="ARBA" id="ARBA00005417"/>
    </source>
</evidence>
<dbReference type="PANTHER" id="PTHR42711">
    <property type="entry name" value="ABC TRANSPORTER ATP-BINDING PROTEIN"/>
    <property type="match status" value="1"/>
</dbReference>
<dbReference type="KEGG" id="scj:SCANT_v1c04360"/>
<dbReference type="AlphaFoldDB" id="A0A0M4JWK2"/>
<feature type="domain" description="ABC transporter" evidence="5">
    <location>
        <begin position="2"/>
        <end position="228"/>
    </location>
</feature>
<dbReference type="InterPro" id="IPR050763">
    <property type="entry name" value="ABC_transporter_ATP-binding"/>
</dbReference>
<dbReference type="SMART" id="SM00382">
    <property type="entry name" value="AAA"/>
    <property type="match status" value="1"/>
</dbReference>
<dbReference type="Proteomes" id="UP000063919">
    <property type="component" value="Chromosome"/>
</dbReference>
<name>A0A0M4JWK2_9MOLU</name>
<evidence type="ECO:0000313" key="7">
    <source>
        <dbReference type="Proteomes" id="UP000063919"/>
    </source>
</evidence>
<gene>
    <name evidence="6" type="primary">znuC</name>
    <name evidence="6" type="ORF">SCANT_v1c04360</name>
</gene>
<dbReference type="PANTHER" id="PTHR42711:SF5">
    <property type="entry name" value="ABC TRANSPORTER ATP-BINDING PROTEIN NATA"/>
    <property type="match status" value="1"/>
</dbReference>
<keyword evidence="2" id="KW-0813">Transport</keyword>
<dbReference type="SUPFAM" id="SSF52540">
    <property type="entry name" value="P-loop containing nucleoside triphosphate hydrolases"/>
    <property type="match status" value="1"/>
</dbReference>
<dbReference type="InterPro" id="IPR027417">
    <property type="entry name" value="P-loop_NTPase"/>
</dbReference>
<keyword evidence="4 6" id="KW-0067">ATP-binding</keyword>
<evidence type="ECO:0000313" key="6">
    <source>
        <dbReference type="EMBL" id="ALD66342.1"/>
    </source>
</evidence>
<proteinExistence type="inferred from homology"/>
<evidence type="ECO:0000256" key="4">
    <source>
        <dbReference type="ARBA" id="ARBA00022840"/>
    </source>
</evidence>
<dbReference type="Pfam" id="PF00005">
    <property type="entry name" value="ABC_tran"/>
    <property type="match status" value="1"/>
</dbReference>
<dbReference type="STRING" id="362837.SCANT_v1c04360"/>
<evidence type="ECO:0000256" key="2">
    <source>
        <dbReference type="ARBA" id="ARBA00022448"/>
    </source>
</evidence>
<reference evidence="6 7" key="1">
    <citation type="journal article" date="2015" name="Genome Announc.">
        <title>Complete Genome Sequence of Spiroplasma cantharicola CC-1T (DSM 21588), a Bacterium Isolated from Soldier Beetle (Cantharis carolinus).</title>
        <authorList>
            <person name="Lo W.S."/>
            <person name="Liu P.Y."/>
            <person name="Kuo C.H."/>
        </authorList>
    </citation>
    <scope>NUCLEOTIDE SEQUENCE [LARGE SCALE GENOMIC DNA]</scope>
    <source>
        <strain evidence="6 7">CC-1</strain>
    </source>
</reference>